<dbReference type="PANTHER" id="PTHR34610">
    <property type="entry name" value="SSL7007 PROTEIN"/>
    <property type="match status" value="1"/>
</dbReference>
<dbReference type="Proteomes" id="UP001574673">
    <property type="component" value="Unassembled WGS sequence"/>
</dbReference>
<comment type="caution">
    <text evidence="2">The sequence shown here is derived from an EMBL/GenBank/DDBJ whole genome shotgun (WGS) entry which is preliminary data.</text>
</comment>
<feature type="domain" description="PIN" evidence="1">
    <location>
        <begin position="18"/>
        <end position="138"/>
    </location>
</feature>
<dbReference type="Pfam" id="PF13470">
    <property type="entry name" value="PIN_3"/>
    <property type="match status" value="1"/>
</dbReference>
<evidence type="ECO:0000313" key="2">
    <source>
        <dbReference type="EMBL" id="MFA9949955.1"/>
    </source>
</evidence>
<dbReference type="InterPro" id="IPR029060">
    <property type="entry name" value="PIN-like_dom_sf"/>
</dbReference>
<keyword evidence="3" id="KW-1185">Reference proteome</keyword>
<dbReference type="EMBL" id="JBEUWX010000002">
    <property type="protein sequence ID" value="MFA9949955.1"/>
    <property type="molecule type" value="Genomic_DNA"/>
</dbReference>
<evidence type="ECO:0000259" key="1">
    <source>
        <dbReference type="Pfam" id="PF13470"/>
    </source>
</evidence>
<name>A0ABV4UFF4_9RHOO</name>
<dbReference type="NCBIfam" id="TIGR00305">
    <property type="entry name" value="putative toxin-antitoxin system toxin component, PIN family"/>
    <property type="match status" value="1"/>
</dbReference>
<sequence>MSSTLPPPSGSPLYQPFRLVLDTNIVMDLLHFADPHTAALADGLNSGRLQCFTDAECLAELARVAGYPEFGLHLAAQNALLARYCRLAYRCEAGEAADGAGDAPIHLPLPQCRDPDDQKFLILAGRCRADLLLTRDKALLRLDASPSIRPAHARLPFRIVTAAAAGPMLLGGHAAPEDPASRI</sequence>
<dbReference type="PANTHER" id="PTHR34610:SF3">
    <property type="entry name" value="SSL7007 PROTEIN"/>
    <property type="match status" value="1"/>
</dbReference>
<protein>
    <submittedName>
        <fullName evidence="2">Toxin-antitoxin system toxin component, PIN family</fullName>
    </submittedName>
</protein>
<proteinExistence type="predicted"/>
<organism evidence="2 3">
    <name type="scientific">Dentiradicibacter hellwigii</name>
    <dbReference type="NCBI Taxonomy" id="3149053"/>
    <lineage>
        <taxon>Bacteria</taxon>
        <taxon>Pseudomonadati</taxon>
        <taxon>Pseudomonadota</taxon>
        <taxon>Betaproteobacteria</taxon>
        <taxon>Rhodocyclales</taxon>
        <taxon>Rhodocyclaceae</taxon>
        <taxon>Dentiradicibacter</taxon>
    </lineage>
</organism>
<accession>A0ABV4UFF4</accession>
<gene>
    <name evidence="2" type="ORF">ABCS64_06430</name>
</gene>
<dbReference type="InterPro" id="IPR002716">
    <property type="entry name" value="PIN_dom"/>
</dbReference>
<dbReference type="SUPFAM" id="SSF88723">
    <property type="entry name" value="PIN domain-like"/>
    <property type="match status" value="1"/>
</dbReference>
<evidence type="ECO:0000313" key="3">
    <source>
        <dbReference type="Proteomes" id="UP001574673"/>
    </source>
</evidence>
<reference evidence="3" key="1">
    <citation type="submission" date="2024-06" db="EMBL/GenBank/DDBJ databases">
        <title>Radixoralia hellwigii gen. nov., sp nov., isolated from a root canal in the human oral cavity.</title>
        <authorList>
            <person name="Bartsch S."/>
            <person name="Wittmer A."/>
            <person name="Schulz A.-K."/>
            <person name="Neumann-Schaal M."/>
            <person name="Wolf J."/>
            <person name="Gronow S."/>
            <person name="Tennert C."/>
            <person name="Haecker G."/>
            <person name="Cieplik F."/>
            <person name="Al-Ahmad A."/>
        </authorList>
    </citation>
    <scope>NUCLEOTIDE SEQUENCE [LARGE SCALE GENOMIC DNA]</scope>
    <source>
        <strain evidence="3">Wk13</strain>
    </source>
</reference>
<dbReference type="InterPro" id="IPR002850">
    <property type="entry name" value="PIN_toxin-like"/>
</dbReference>